<name>A0A1Z3UC07_BREVE</name>
<evidence type="ECO:0000313" key="2">
    <source>
        <dbReference type="EMBL" id="ASE40798.1"/>
    </source>
</evidence>
<evidence type="ECO:0000313" key="3">
    <source>
        <dbReference type="Proteomes" id="UP000197050"/>
    </source>
</evidence>
<accession>A0A1Z3UC07</accession>
<dbReference type="Proteomes" id="UP000197050">
    <property type="component" value="Chromosome"/>
</dbReference>
<feature type="region of interest" description="Disordered" evidence="1">
    <location>
        <begin position="1"/>
        <end position="26"/>
    </location>
</feature>
<feature type="compositionally biased region" description="Polar residues" evidence="1">
    <location>
        <begin position="1"/>
        <end position="10"/>
    </location>
</feature>
<sequence length="466" mass="51887">MSESETSPSPYSLFGPSEDGKADDLLRGKNDTEARIRLQALIAEWLRMENLVVLTAAGCSVGDGLGGKTMSDLDTAVLSTLEKHPDIPLEAKKIVSDRLTEVLLGDPIGFEAWLSFLVNAYHLATSKGTPFAGLNWQGSATPSIEDLEWLIDRLGRAIFAECSLSLPPITEGIATPAKIPPHLAFLAKLVARDSNLGRANLFTLNYDTLFEQALERLGIQYFDGFSGRAEARFDPSVYGLDIHYPGEAAEGRVRRFDKFLHFYKLHGSIHWRAEGDELRARHPSLAPFAAYRKLDFEQKAQKLDSLTVDTGPIGILPTANKFAQTLSMPFAHLLRSFQVRLGAPQTFLLVLGYGFGDDHVTRIIETALMNPSLVMLVVEPNPKSATIKRIQEYKELGRRAFVLTATEEAFEAAKFRHANFDDFAKSIMPDVQWLTDFLRLRSFEKQIASIRADREPTPRPQQQPEG</sequence>
<dbReference type="GeneID" id="34014620"/>
<dbReference type="Pfam" id="PF13289">
    <property type="entry name" value="SIR2_2"/>
    <property type="match status" value="1"/>
</dbReference>
<proteinExistence type="predicted"/>
<gene>
    <name evidence="2" type="ORF">CEP68_15610</name>
</gene>
<dbReference type="KEGG" id="bvc:CEP68_15610"/>
<protein>
    <submittedName>
        <fullName evidence="2">Uncharacterized protein</fullName>
    </submittedName>
</protein>
<dbReference type="RefSeq" id="WP_088582821.1">
    <property type="nucleotide sequence ID" value="NZ_CP022048.2"/>
</dbReference>
<organism evidence="2 3">
    <name type="scientific">Brevundimonas vesicularis</name>
    <name type="common">Pseudomonas vesicularis</name>
    <dbReference type="NCBI Taxonomy" id="41276"/>
    <lineage>
        <taxon>Bacteria</taxon>
        <taxon>Pseudomonadati</taxon>
        <taxon>Pseudomonadota</taxon>
        <taxon>Alphaproteobacteria</taxon>
        <taxon>Caulobacterales</taxon>
        <taxon>Caulobacteraceae</taxon>
        <taxon>Brevundimonas</taxon>
    </lineage>
</organism>
<reference evidence="3" key="1">
    <citation type="submission" date="2017-06" db="EMBL/GenBank/DDBJ databases">
        <title>FDA dAtabase for Regulatory Grade micrObial Sequences (FDA-ARGOS): Supporting development and validation of Infectious Disease Dx tests.</title>
        <authorList>
            <person name="Minogue T."/>
            <person name="Wolcott M."/>
            <person name="Wasieloski L."/>
            <person name="Aguilar W."/>
            <person name="Moore D."/>
            <person name="Tallon L."/>
            <person name="Sadzewicz L."/>
            <person name="Sengamalay N."/>
            <person name="Ott S."/>
            <person name="Godinez A."/>
            <person name="Nagaraj S."/>
            <person name="Nadendla S."/>
            <person name="Geyer C."/>
            <person name="Sichtig H."/>
        </authorList>
    </citation>
    <scope>NUCLEOTIDE SEQUENCE [LARGE SCALE GENOMIC DNA]</scope>
    <source>
        <strain evidence="3">FDAARGOS_289</strain>
    </source>
</reference>
<dbReference type="EMBL" id="CP022048">
    <property type="protein sequence ID" value="ASE40798.1"/>
    <property type="molecule type" value="Genomic_DNA"/>
</dbReference>
<evidence type="ECO:0000256" key="1">
    <source>
        <dbReference type="SAM" id="MobiDB-lite"/>
    </source>
</evidence>
<dbReference type="AlphaFoldDB" id="A0A1Z3UC07"/>